<reference evidence="1" key="1">
    <citation type="journal article" date="2021" name="Proc. Natl. Acad. Sci. U.S.A.">
        <title>A Catalog of Tens of Thousands of Viruses from Human Metagenomes Reveals Hidden Associations with Chronic Diseases.</title>
        <authorList>
            <person name="Tisza M.J."/>
            <person name="Buck C.B."/>
        </authorList>
    </citation>
    <scope>NUCLEOTIDE SEQUENCE</scope>
    <source>
        <strain evidence="1">CtYcY12</strain>
    </source>
</reference>
<evidence type="ECO:0000313" key="1">
    <source>
        <dbReference type="EMBL" id="DAF85684.1"/>
    </source>
</evidence>
<accession>A0A8S5TTZ5</accession>
<protein>
    <submittedName>
        <fullName evidence="1">Uncharacterized protein</fullName>
    </submittedName>
</protein>
<dbReference type="EMBL" id="BK015928">
    <property type="protein sequence ID" value="DAF85684.1"/>
    <property type="molecule type" value="Genomic_DNA"/>
</dbReference>
<sequence length="43" mass="4850">MANVLKYSSSGRNFHPAGYKPGNMAAFMYGSTKRKRKKKVRGK</sequence>
<name>A0A8S5TTZ5_9CAUD</name>
<organism evidence="1">
    <name type="scientific">Siphoviridae sp. ctYcY12</name>
    <dbReference type="NCBI Taxonomy" id="2825550"/>
    <lineage>
        <taxon>Viruses</taxon>
        <taxon>Duplodnaviria</taxon>
        <taxon>Heunggongvirae</taxon>
        <taxon>Uroviricota</taxon>
        <taxon>Caudoviricetes</taxon>
    </lineage>
</organism>
<proteinExistence type="predicted"/>